<gene>
    <name evidence="1" type="ORF">DV515_00012631</name>
</gene>
<sequence length="132" mass="13665">MKNNPESQHFPPLSSLRRLGATLLIAAAACEQGIDPGKAMPAGKRKHGPSNPLAETQLCSLGSAAHVRASWDFTGGLLQEPAPGGGKGLLGLGARAWGGGFTPAEIKIKKVFPSPAWAPIRDEGSCTPCSRI</sequence>
<comment type="caution">
    <text evidence="1">The sequence shown here is derived from an EMBL/GenBank/DDBJ whole genome shotgun (WGS) entry which is preliminary data.</text>
</comment>
<dbReference type="PROSITE" id="PS51257">
    <property type="entry name" value="PROKAR_LIPOPROTEIN"/>
    <property type="match status" value="1"/>
</dbReference>
<reference evidence="1 2" key="1">
    <citation type="journal article" date="2018" name="Proc. R. Soc. B">
        <title>A non-coding region near Follistatin controls head colour polymorphism in the Gouldian finch.</title>
        <authorList>
            <person name="Toomey M.B."/>
            <person name="Marques C.I."/>
            <person name="Andrade P."/>
            <person name="Araujo P.M."/>
            <person name="Sabatino S."/>
            <person name="Gazda M.A."/>
            <person name="Afonso S."/>
            <person name="Lopes R.J."/>
            <person name="Corbo J.C."/>
            <person name="Carneiro M."/>
        </authorList>
    </citation>
    <scope>NUCLEOTIDE SEQUENCE [LARGE SCALE GENOMIC DNA]</scope>
    <source>
        <strain evidence="1">Red01</strain>
        <tissue evidence="1">Muscle</tissue>
    </source>
</reference>
<evidence type="ECO:0000313" key="1">
    <source>
        <dbReference type="EMBL" id="RLV96409.1"/>
    </source>
</evidence>
<dbReference type="EMBL" id="QUSF01000071">
    <property type="protein sequence ID" value="RLV96409.1"/>
    <property type="molecule type" value="Genomic_DNA"/>
</dbReference>
<organism evidence="1 2">
    <name type="scientific">Chloebia gouldiae</name>
    <name type="common">Gouldian finch</name>
    <name type="synonym">Erythrura gouldiae</name>
    <dbReference type="NCBI Taxonomy" id="44316"/>
    <lineage>
        <taxon>Eukaryota</taxon>
        <taxon>Metazoa</taxon>
        <taxon>Chordata</taxon>
        <taxon>Craniata</taxon>
        <taxon>Vertebrata</taxon>
        <taxon>Euteleostomi</taxon>
        <taxon>Archelosauria</taxon>
        <taxon>Archosauria</taxon>
        <taxon>Dinosauria</taxon>
        <taxon>Saurischia</taxon>
        <taxon>Theropoda</taxon>
        <taxon>Coelurosauria</taxon>
        <taxon>Aves</taxon>
        <taxon>Neognathae</taxon>
        <taxon>Neoaves</taxon>
        <taxon>Telluraves</taxon>
        <taxon>Australaves</taxon>
        <taxon>Passeriformes</taxon>
        <taxon>Passeroidea</taxon>
        <taxon>Passeridae</taxon>
        <taxon>Chloebia</taxon>
    </lineage>
</organism>
<proteinExistence type="predicted"/>
<dbReference type="Proteomes" id="UP000276834">
    <property type="component" value="Unassembled WGS sequence"/>
</dbReference>
<evidence type="ECO:0000313" key="2">
    <source>
        <dbReference type="Proteomes" id="UP000276834"/>
    </source>
</evidence>
<protein>
    <submittedName>
        <fullName evidence="1">Uncharacterized protein</fullName>
    </submittedName>
</protein>
<keyword evidence="2" id="KW-1185">Reference proteome</keyword>
<dbReference type="AlphaFoldDB" id="A0A3L8S387"/>
<name>A0A3L8S387_CHLGU</name>
<accession>A0A3L8S387</accession>